<dbReference type="RefSeq" id="XP_022154299.1">
    <property type="nucleotide sequence ID" value="XM_022298607.1"/>
</dbReference>
<dbReference type="Proteomes" id="UP000504603">
    <property type="component" value="Unplaced"/>
</dbReference>
<evidence type="ECO:0000313" key="3">
    <source>
        <dbReference type="RefSeq" id="XP_022154299.1"/>
    </source>
</evidence>
<dbReference type="CDD" id="cd00303">
    <property type="entry name" value="retropepsin_like"/>
    <property type="match status" value="1"/>
</dbReference>
<dbReference type="Pfam" id="PF08284">
    <property type="entry name" value="RVP_2"/>
    <property type="match status" value="1"/>
</dbReference>
<dbReference type="InterPro" id="IPR032567">
    <property type="entry name" value="RTL1-rel"/>
</dbReference>
<dbReference type="OrthoDB" id="1749844at2759"/>
<dbReference type="KEGG" id="mcha:111021593"/>
<dbReference type="GeneID" id="111021593"/>
<protein>
    <submittedName>
        <fullName evidence="3">Uncharacterized protein LOC111021593</fullName>
    </submittedName>
</protein>
<dbReference type="AlphaFoldDB" id="A0A6J1DLN2"/>
<dbReference type="SUPFAM" id="SSF50630">
    <property type="entry name" value="Acid proteases"/>
    <property type="match status" value="1"/>
</dbReference>
<accession>A0A6J1DLN2</accession>
<feature type="region of interest" description="Disordered" evidence="1">
    <location>
        <begin position="1"/>
        <end position="21"/>
    </location>
</feature>
<sequence>MTGSNVQRLGQKAPSAVPTQEGNQKARVFALTREEVTNAEAVVTGTVLVCNAPAYVLFDSGSSQTFISTAFVRQTNLELAPLGFLLLVSTPSGSVMISSQMVKVGWLSFDGQKLGARLIQLDIRDFDVILGMDWLATNQASINCSKKEVSFQLPFGWSFMFKGVTGGVPRIVSALRARHLLQGGAWGFLASVVDTHNVTPSIDSVHVVNEFHDVFPKNLSGLPPVRELDFCIDLFLGTTPISKAPYRMTPAELKELKA</sequence>
<name>A0A6J1DLN2_MOMCH</name>
<proteinExistence type="predicted"/>
<evidence type="ECO:0000313" key="2">
    <source>
        <dbReference type="Proteomes" id="UP000504603"/>
    </source>
</evidence>
<organism evidence="2 3">
    <name type="scientific">Momordica charantia</name>
    <name type="common">Bitter gourd</name>
    <name type="synonym">Balsam pear</name>
    <dbReference type="NCBI Taxonomy" id="3673"/>
    <lineage>
        <taxon>Eukaryota</taxon>
        <taxon>Viridiplantae</taxon>
        <taxon>Streptophyta</taxon>
        <taxon>Embryophyta</taxon>
        <taxon>Tracheophyta</taxon>
        <taxon>Spermatophyta</taxon>
        <taxon>Magnoliopsida</taxon>
        <taxon>eudicotyledons</taxon>
        <taxon>Gunneridae</taxon>
        <taxon>Pentapetalae</taxon>
        <taxon>rosids</taxon>
        <taxon>fabids</taxon>
        <taxon>Cucurbitales</taxon>
        <taxon>Cucurbitaceae</taxon>
        <taxon>Momordiceae</taxon>
        <taxon>Momordica</taxon>
    </lineage>
</organism>
<dbReference type="Gene3D" id="2.40.70.10">
    <property type="entry name" value="Acid Proteases"/>
    <property type="match status" value="1"/>
</dbReference>
<dbReference type="InterPro" id="IPR021109">
    <property type="entry name" value="Peptidase_aspartic_dom_sf"/>
</dbReference>
<evidence type="ECO:0000256" key="1">
    <source>
        <dbReference type="SAM" id="MobiDB-lite"/>
    </source>
</evidence>
<reference evidence="3" key="1">
    <citation type="submission" date="2025-08" db="UniProtKB">
        <authorList>
            <consortium name="RefSeq"/>
        </authorList>
    </citation>
    <scope>IDENTIFICATION</scope>
    <source>
        <strain evidence="3">OHB3-1</strain>
    </source>
</reference>
<dbReference type="PANTHER" id="PTHR15503">
    <property type="entry name" value="LDOC1 RELATED"/>
    <property type="match status" value="1"/>
</dbReference>
<keyword evidence="2" id="KW-1185">Reference proteome</keyword>
<gene>
    <name evidence="3" type="primary">LOC111021593</name>
</gene>
<dbReference type="PANTHER" id="PTHR15503:SF45">
    <property type="entry name" value="RNA-DIRECTED DNA POLYMERASE HOMOLOG"/>
    <property type="match status" value="1"/>
</dbReference>